<dbReference type="Gene3D" id="1.25.40.10">
    <property type="entry name" value="Tetratricopeptide repeat domain"/>
    <property type="match status" value="1"/>
</dbReference>
<dbReference type="EC" id="2.7.13.3" evidence="3"/>
<gene>
    <name evidence="3" type="ORF">ACFQ21_25650</name>
</gene>
<dbReference type="Gene3D" id="3.30.565.10">
    <property type="entry name" value="Histidine kinase-like ATPase, C-terminal domain"/>
    <property type="match status" value="1"/>
</dbReference>
<dbReference type="GO" id="GO:0004673">
    <property type="term" value="F:protein histidine kinase activity"/>
    <property type="evidence" value="ECO:0007669"/>
    <property type="project" value="UniProtKB-EC"/>
</dbReference>
<keyword evidence="3" id="KW-0808">Transferase</keyword>
<evidence type="ECO:0000259" key="2">
    <source>
        <dbReference type="Pfam" id="PF06580"/>
    </source>
</evidence>
<feature type="transmembrane region" description="Helical" evidence="1">
    <location>
        <begin position="404"/>
        <end position="426"/>
    </location>
</feature>
<protein>
    <submittedName>
        <fullName evidence="3">Sensor histidine kinase</fullName>
        <ecNumber evidence="3">2.7.13.3</ecNumber>
    </submittedName>
</protein>
<sequence>MSRIFFVSLLFVLIACRPKQEVATTISSKDLLENLNNLTDSLDQHEQVDKLEFWNTQLRQKDLSRSNPAQAFIHYQIAKNLVRESIDSARHHINIAVDLSGREPELNEVKFTVYNGAGLIAESEGKFYQAGYYFNKSAAIIMSDDSLRSKPLAKVICLLNAAQDNNKIHQYQKAIQQNKLALTFLERIPNNNYKYSFRAYSQLFTAYVESGSYSVDSLHSYLQQLQTISSKTNDPLQVRFTNEHTGNYYSLTTQYSTAIPYYKLVEDYDKENLVANPQKISAAKNVYITMANLIDLYVQTRQYPEAEVLIQEAAFIEKEYSQALSFYERAMNKQAKTHYYFATHNIAKAQDETQGLLDLRDAILKNAGIQATEEMTTLYQLQVKDKSITSLSQTVHTTTQKNKLLLYIIGLVVLLAASWIVLLFFIQRQRKQRQEQERTLLQQQLLRTQMEPHFIFNTLSALQSFIRFDQKEKSIKYLNQFSRLLRSSLELSRQNYVPLSEELEALENYLSLQQMRFEDSFSYEIAVPDTDTSTILIPPMLIQPFVENAIIHGFSNRSGNGRIVLEILLKEKQLQVKVMDNGKGIGASKSAADRQSLSGTIARERLEILARENKTSAHVEINSTNNGTSVLLTLPVKSVGYARANLK</sequence>
<keyword evidence="1" id="KW-0812">Transmembrane</keyword>
<evidence type="ECO:0000313" key="4">
    <source>
        <dbReference type="Proteomes" id="UP001597112"/>
    </source>
</evidence>
<dbReference type="InterPro" id="IPR011990">
    <property type="entry name" value="TPR-like_helical_dom_sf"/>
</dbReference>
<keyword evidence="3" id="KW-0418">Kinase</keyword>
<dbReference type="SUPFAM" id="SSF48452">
    <property type="entry name" value="TPR-like"/>
    <property type="match status" value="1"/>
</dbReference>
<evidence type="ECO:0000313" key="3">
    <source>
        <dbReference type="EMBL" id="MFD1002736.1"/>
    </source>
</evidence>
<comment type="caution">
    <text evidence="3">The sequence shown here is derived from an EMBL/GenBank/DDBJ whole genome shotgun (WGS) entry which is preliminary data.</text>
</comment>
<name>A0ABW3KBZ0_9BACT</name>
<dbReference type="PROSITE" id="PS51257">
    <property type="entry name" value="PROKAR_LIPOPROTEIN"/>
    <property type="match status" value="1"/>
</dbReference>
<dbReference type="InterPro" id="IPR036890">
    <property type="entry name" value="HATPase_C_sf"/>
</dbReference>
<dbReference type="PANTHER" id="PTHR34220:SF7">
    <property type="entry name" value="SENSOR HISTIDINE KINASE YPDA"/>
    <property type="match status" value="1"/>
</dbReference>
<dbReference type="RefSeq" id="WP_377584318.1">
    <property type="nucleotide sequence ID" value="NZ_JBHTKA010000013.1"/>
</dbReference>
<dbReference type="InterPro" id="IPR050640">
    <property type="entry name" value="Bact_2-comp_sensor_kinase"/>
</dbReference>
<evidence type="ECO:0000256" key="1">
    <source>
        <dbReference type="SAM" id="Phobius"/>
    </source>
</evidence>
<dbReference type="EMBL" id="JBHTKA010000013">
    <property type="protein sequence ID" value="MFD1002736.1"/>
    <property type="molecule type" value="Genomic_DNA"/>
</dbReference>
<dbReference type="Proteomes" id="UP001597112">
    <property type="component" value="Unassembled WGS sequence"/>
</dbReference>
<feature type="domain" description="Signal transduction histidine kinase internal region" evidence="2">
    <location>
        <begin position="442"/>
        <end position="521"/>
    </location>
</feature>
<dbReference type="InterPro" id="IPR010559">
    <property type="entry name" value="Sig_transdc_His_kin_internal"/>
</dbReference>
<organism evidence="3 4">
    <name type="scientific">Ohtaekwangia kribbensis</name>
    <dbReference type="NCBI Taxonomy" id="688913"/>
    <lineage>
        <taxon>Bacteria</taxon>
        <taxon>Pseudomonadati</taxon>
        <taxon>Bacteroidota</taxon>
        <taxon>Cytophagia</taxon>
        <taxon>Cytophagales</taxon>
        <taxon>Fulvivirgaceae</taxon>
        <taxon>Ohtaekwangia</taxon>
    </lineage>
</organism>
<dbReference type="Pfam" id="PF06580">
    <property type="entry name" value="His_kinase"/>
    <property type="match status" value="1"/>
</dbReference>
<dbReference type="SUPFAM" id="SSF55874">
    <property type="entry name" value="ATPase domain of HSP90 chaperone/DNA topoisomerase II/histidine kinase"/>
    <property type="match status" value="1"/>
</dbReference>
<keyword evidence="1" id="KW-0472">Membrane</keyword>
<dbReference type="PANTHER" id="PTHR34220">
    <property type="entry name" value="SENSOR HISTIDINE KINASE YPDA"/>
    <property type="match status" value="1"/>
</dbReference>
<keyword evidence="4" id="KW-1185">Reference proteome</keyword>
<proteinExistence type="predicted"/>
<reference evidence="4" key="1">
    <citation type="journal article" date="2019" name="Int. J. Syst. Evol. Microbiol.">
        <title>The Global Catalogue of Microorganisms (GCM) 10K type strain sequencing project: providing services to taxonomists for standard genome sequencing and annotation.</title>
        <authorList>
            <consortium name="The Broad Institute Genomics Platform"/>
            <consortium name="The Broad Institute Genome Sequencing Center for Infectious Disease"/>
            <person name="Wu L."/>
            <person name="Ma J."/>
        </authorList>
    </citation>
    <scope>NUCLEOTIDE SEQUENCE [LARGE SCALE GENOMIC DNA]</scope>
    <source>
        <strain evidence="4">CCUG 58938</strain>
    </source>
</reference>
<accession>A0ABW3KBZ0</accession>
<keyword evidence="1" id="KW-1133">Transmembrane helix</keyword>